<sequence>MKWFHKYSFYLRIQLSFLLFILLPLFSASLLAYIVIKDITLDKVKASQHNVINMIAHDLSKSVEDVIYSNNLVSFNKSSAFLESLKNFKDVSVLQSLKDYESLMAISEYIDLVFSKTTGMNASIFYLNQQGYIVYGNNNELDFRSLKTWVAEKEVSDWITNANPNRLQWMMADDLKVSNWRKSDTFYMAMRPVNHLYTGERLGTLFIGIPNHYFQEVMSTVNFGQIELVNENGAKVFSHVMEGTAAIAQNNQVELRSKVPITGWELIYRFSYKEITKELTYVFRIHILLIIVCLILFLFISIFIGRQLYRPLDKLRRVAENFGEGDRVVRFPVKGRDELSVLGIAFNNMLDRINRLLLNIEQEQEEKRVIELQALFAQIHPHFLLNTLNSVKCNLALGGDRIHSGQIGSLMSLLGAYMRVNEMSTLEDECRLLVDYTQIMKMRTEMDFQFHINIPDEWKGFMVPRLMLQPMVENAIIHGFSKLPDFPADPMIRVEVYASGDDLVIDVADNGKGIPASALANLHSTLEKDKEPTASNQRIGLPNVLRRLQLTFGESSSIRVYENADKGLTVSMRIPLQDGEKGGFE</sequence>
<dbReference type="PROSITE" id="PS50885">
    <property type="entry name" value="HAMP"/>
    <property type="match status" value="1"/>
</dbReference>
<dbReference type="GO" id="GO:0005886">
    <property type="term" value="C:plasma membrane"/>
    <property type="evidence" value="ECO:0007669"/>
    <property type="project" value="UniProtKB-SubCell"/>
</dbReference>
<keyword evidence="8" id="KW-1133">Transmembrane helix</keyword>
<comment type="caution">
    <text evidence="10">The sequence shown here is derived from an EMBL/GenBank/DDBJ whole genome shotgun (WGS) entry which is preliminary data.</text>
</comment>
<reference evidence="10 11" key="1">
    <citation type="submission" date="2017-08" db="EMBL/GenBank/DDBJ databases">
        <title>Substantial Increase in Enzyme Production by Combined Drug-Resistance Mutations in Paenibacillus agaridevorans.</title>
        <authorList>
            <person name="Tanaka Y."/>
            <person name="Funane K."/>
            <person name="Hosaka T."/>
            <person name="Shiwa Y."/>
            <person name="Fujita N."/>
            <person name="Miyazaki T."/>
            <person name="Yoshikawa H."/>
            <person name="Murakami K."/>
            <person name="Kasahara K."/>
            <person name="Inaoka T."/>
            <person name="Hiraga Y."/>
            <person name="Ochi K."/>
        </authorList>
    </citation>
    <scope>NUCLEOTIDE SEQUENCE [LARGE SCALE GENOMIC DNA]</scope>
    <source>
        <strain evidence="10 11">T-3040</strain>
    </source>
</reference>
<keyword evidence="5 10" id="KW-0418">Kinase</keyword>
<dbReference type="AlphaFoldDB" id="A0A2R5EU05"/>
<evidence type="ECO:0000256" key="6">
    <source>
        <dbReference type="ARBA" id="ARBA00023136"/>
    </source>
</evidence>
<dbReference type="PANTHER" id="PTHR34220:SF7">
    <property type="entry name" value="SENSOR HISTIDINE KINASE YPDA"/>
    <property type="match status" value="1"/>
</dbReference>
<evidence type="ECO:0000256" key="1">
    <source>
        <dbReference type="ARBA" id="ARBA00004651"/>
    </source>
</evidence>
<dbReference type="EMBL" id="BDQX01000286">
    <property type="protein sequence ID" value="GBG10027.1"/>
    <property type="molecule type" value="Genomic_DNA"/>
</dbReference>
<dbReference type="CDD" id="cd06225">
    <property type="entry name" value="HAMP"/>
    <property type="match status" value="1"/>
</dbReference>
<accession>A0A2R5EU05</accession>
<dbReference type="InterPro" id="IPR010559">
    <property type="entry name" value="Sig_transdc_His_kin_internal"/>
</dbReference>
<gene>
    <name evidence="10" type="ORF">PAT3040_04723</name>
</gene>
<feature type="domain" description="HAMP" evidence="9">
    <location>
        <begin position="306"/>
        <end position="358"/>
    </location>
</feature>
<evidence type="ECO:0000256" key="3">
    <source>
        <dbReference type="ARBA" id="ARBA00022553"/>
    </source>
</evidence>
<keyword evidence="2" id="KW-1003">Cell membrane</keyword>
<keyword evidence="6 8" id="KW-0472">Membrane</keyword>
<evidence type="ECO:0000256" key="5">
    <source>
        <dbReference type="ARBA" id="ARBA00022777"/>
    </source>
</evidence>
<evidence type="ECO:0000259" key="9">
    <source>
        <dbReference type="PROSITE" id="PS50885"/>
    </source>
</evidence>
<dbReference type="Pfam" id="PF02518">
    <property type="entry name" value="HATPase_c"/>
    <property type="match status" value="1"/>
</dbReference>
<keyword evidence="11" id="KW-1185">Reference proteome</keyword>
<feature type="transmembrane region" description="Helical" evidence="8">
    <location>
        <begin position="281"/>
        <end position="304"/>
    </location>
</feature>
<comment type="subcellular location">
    <subcellularLocation>
        <location evidence="1">Cell membrane</location>
        <topology evidence="1">Multi-pass membrane protein</topology>
    </subcellularLocation>
</comment>
<organism evidence="10 11">
    <name type="scientific">Paenibacillus agaridevorans</name>
    <dbReference type="NCBI Taxonomy" id="171404"/>
    <lineage>
        <taxon>Bacteria</taxon>
        <taxon>Bacillati</taxon>
        <taxon>Bacillota</taxon>
        <taxon>Bacilli</taxon>
        <taxon>Bacillales</taxon>
        <taxon>Paenibacillaceae</taxon>
        <taxon>Paenibacillus</taxon>
    </lineage>
</organism>
<dbReference type="InterPro" id="IPR050640">
    <property type="entry name" value="Bact_2-comp_sensor_kinase"/>
</dbReference>
<dbReference type="Proteomes" id="UP000245202">
    <property type="component" value="Unassembled WGS sequence"/>
</dbReference>
<dbReference type="SUPFAM" id="SSF158472">
    <property type="entry name" value="HAMP domain-like"/>
    <property type="match status" value="1"/>
</dbReference>
<keyword evidence="7" id="KW-0175">Coiled coil</keyword>
<dbReference type="Pfam" id="PF00672">
    <property type="entry name" value="HAMP"/>
    <property type="match status" value="1"/>
</dbReference>
<dbReference type="InterPro" id="IPR003594">
    <property type="entry name" value="HATPase_dom"/>
</dbReference>
<feature type="coiled-coil region" evidence="7">
    <location>
        <begin position="346"/>
        <end position="373"/>
    </location>
</feature>
<dbReference type="Gene3D" id="6.10.340.10">
    <property type="match status" value="1"/>
</dbReference>
<dbReference type="Gene3D" id="3.30.565.10">
    <property type="entry name" value="Histidine kinase-like ATPase, C-terminal domain"/>
    <property type="match status" value="1"/>
</dbReference>
<evidence type="ECO:0000256" key="7">
    <source>
        <dbReference type="SAM" id="Coils"/>
    </source>
</evidence>
<dbReference type="InterPro" id="IPR036890">
    <property type="entry name" value="HATPase_C_sf"/>
</dbReference>
<name>A0A2R5EU05_9BACL</name>
<keyword evidence="4" id="KW-0808">Transferase</keyword>
<protein>
    <submittedName>
        <fullName evidence="10">Sensor histidine kinase</fullName>
    </submittedName>
</protein>
<dbReference type="Pfam" id="PF06580">
    <property type="entry name" value="His_kinase"/>
    <property type="match status" value="1"/>
</dbReference>
<dbReference type="InterPro" id="IPR003660">
    <property type="entry name" value="HAMP_dom"/>
</dbReference>
<dbReference type="SMART" id="SM00304">
    <property type="entry name" value="HAMP"/>
    <property type="match status" value="1"/>
</dbReference>
<evidence type="ECO:0000313" key="10">
    <source>
        <dbReference type="EMBL" id="GBG10027.1"/>
    </source>
</evidence>
<dbReference type="PANTHER" id="PTHR34220">
    <property type="entry name" value="SENSOR HISTIDINE KINASE YPDA"/>
    <property type="match status" value="1"/>
</dbReference>
<dbReference type="GO" id="GO:0000155">
    <property type="term" value="F:phosphorelay sensor kinase activity"/>
    <property type="evidence" value="ECO:0007669"/>
    <property type="project" value="InterPro"/>
</dbReference>
<evidence type="ECO:0000256" key="4">
    <source>
        <dbReference type="ARBA" id="ARBA00022679"/>
    </source>
</evidence>
<dbReference type="SUPFAM" id="SSF55874">
    <property type="entry name" value="ATPase domain of HSP90 chaperone/DNA topoisomerase II/histidine kinase"/>
    <property type="match status" value="1"/>
</dbReference>
<keyword evidence="8" id="KW-0812">Transmembrane</keyword>
<evidence type="ECO:0000313" key="11">
    <source>
        <dbReference type="Proteomes" id="UP000245202"/>
    </source>
</evidence>
<proteinExistence type="predicted"/>
<keyword evidence="3" id="KW-0597">Phosphoprotein</keyword>
<evidence type="ECO:0000256" key="8">
    <source>
        <dbReference type="SAM" id="Phobius"/>
    </source>
</evidence>
<evidence type="ECO:0000256" key="2">
    <source>
        <dbReference type="ARBA" id="ARBA00022475"/>
    </source>
</evidence>